<dbReference type="InterPro" id="IPR004381">
    <property type="entry name" value="Glycerate_kinase"/>
</dbReference>
<evidence type="ECO:0000256" key="3">
    <source>
        <dbReference type="ARBA" id="ARBA00022777"/>
    </source>
</evidence>
<comment type="similarity">
    <text evidence="1 4">Belongs to the glycerate kinase type-1 family.</text>
</comment>
<dbReference type="GO" id="GO:0008887">
    <property type="term" value="F:glycerate kinase activity"/>
    <property type="evidence" value="ECO:0007669"/>
    <property type="project" value="UniProtKB-UniRule"/>
</dbReference>
<dbReference type="PANTHER" id="PTHR21599:SF0">
    <property type="entry name" value="GLYCERATE KINASE"/>
    <property type="match status" value="1"/>
</dbReference>
<evidence type="ECO:0000313" key="5">
    <source>
        <dbReference type="EMBL" id="GGE35370.1"/>
    </source>
</evidence>
<evidence type="ECO:0000256" key="4">
    <source>
        <dbReference type="PIRNR" id="PIRNR006078"/>
    </source>
</evidence>
<keyword evidence="2 4" id="KW-0808">Transferase</keyword>
<name>A0A8H9KV81_9SPHI</name>
<dbReference type="Proteomes" id="UP000614460">
    <property type="component" value="Unassembled WGS sequence"/>
</dbReference>
<dbReference type="GO" id="GO:0031388">
    <property type="term" value="P:organic acid phosphorylation"/>
    <property type="evidence" value="ECO:0007669"/>
    <property type="project" value="UniProtKB-UniRule"/>
</dbReference>
<dbReference type="Gene3D" id="3.90.1510.10">
    <property type="entry name" value="Glycerate kinase, domain 2"/>
    <property type="match status" value="1"/>
</dbReference>
<dbReference type="PANTHER" id="PTHR21599">
    <property type="entry name" value="GLYCERATE KINASE"/>
    <property type="match status" value="1"/>
</dbReference>
<comment type="caution">
    <text evidence="5">The sequence shown here is derived from an EMBL/GenBank/DDBJ whole genome shotgun (WGS) entry which is preliminary data.</text>
</comment>
<reference evidence="5" key="1">
    <citation type="journal article" date="2014" name="Int. J. Syst. Evol. Microbiol.">
        <title>Complete genome sequence of Corynebacterium casei LMG S-19264T (=DSM 44701T), isolated from a smear-ripened cheese.</title>
        <authorList>
            <consortium name="US DOE Joint Genome Institute (JGI-PGF)"/>
            <person name="Walter F."/>
            <person name="Albersmeier A."/>
            <person name="Kalinowski J."/>
            <person name="Ruckert C."/>
        </authorList>
    </citation>
    <scope>NUCLEOTIDE SEQUENCE</scope>
    <source>
        <strain evidence="5">CGMCC 1.15966</strain>
    </source>
</reference>
<dbReference type="SUPFAM" id="SSF110738">
    <property type="entry name" value="Glycerate kinase I"/>
    <property type="match status" value="1"/>
</dbReference>
<dbReference type="Gene3D" id="3.40.50.10350">
    <property type="entry name" value="Glycerate kinase, domain 1"/>
    <property type="match status" value="1"/>
</dbReference>
<keyword evidence="3 4" id="KW-0418">Kinase</keyword>
<keyword evidence="6" id="KW-1185">Reference proteome</keyword>
<dbReference type="RefSeq" id="WP_182498309.1">
    <property type="nucleotide sequence ID" value="NZ_BMKM01000017.1"/>
</dbReference>
<reference evidence="5" key="2">
    <citation type="submission" date="2020-09" db="EMBL/GenBank/DDBJ databases">
        <authorList>
            <person name="Sun Q."/>
            <person name="Zhou Y."/>
        </authorList>
    </citation>
    <scope>NUCLEOTIDE SEQUENCE</scope>
    <source>
        <strain evidence="5">CGMCC 1.15966</strain>
    </source>
</reference>
<proteinExistence type="inferred from homology"/>
<accession>A0A8H9KV81</accession>
<dbReference type="InterPro" id="IPR036129">
    <property type="entry name" value="Glycerate_kinase_sf"/>
</dbReference>
<evidence type="ECO:0000313" key="6">
    <source>
        <dbReference type="Proteomes" id="UP000614460"/>
    </source>
</evidence>
<dbReference type="PIRSF" id="PIRSF006078">
    <property type="entry name" value="GlxK"/>
    <property type="match status" value="1"/>
</dbReference>
<dbReference type="InterPro" id="IPR018193">
    <property type="entry name" value="Glyc_kinase_flavodox-like_fold"/>
</dbReference>
<organism evidence="5 6">
    <name type="scientific">Sphingobacterium cellulitidis</name>
    <dbReference type="NCBI Taxonomy" id="1768011"/>
    <lineage>
        <taxon>Bacteria</taxon>
        <taxon>Pseudomonadati</taxon>
        <taxon>Bacteroidota</taxon>
        <taxon>Sphingobacteriia</taxon>
        <taxon>Sphingobacteriales</taxon>
        <taxon>Sphingobacteriaceae</taxon>
        <taxon>Sphingobacterium</taxon>
    </lineage>
</organism>
<dbReference type="InterPro" id="IPR018197">
    <property type="entry name" value="Glycerate_kinase_RE-like"/>
</dbReference>
<evidence type="ECO:0000256" key="1">
    <source>
        <dbReference type="ARBA" id="ARBA00006284"/>
    </source>
</evidence>
<gene>
    <name evidence="5" type="primary">garK</name>
    <name evidence="5" type="ORF">GCM10011516_36170</name>
</gene>
<dbReference type="EMBL" id="BMKM01000017">
    <property type="protein sequence ID" value="GGE35370.1"/>
    <property type="molecule type" value="Genomic_DNA"/>
</dbReference>
<sequence length="379" mass="40890">MVILIAPNSFKNSLMADEVADAIEIGLKQSGLKSKFKKFPIGDGGDYTSHLICKHLKGEMKSMQVEGAYLRKTQANFALIHRGKTAVIEVAETSGFKSINNKVKNPLDSSTKGLGQVIRSQIESGIKNFIICLGGSATVDGGIGMLQALGLEFKDKSDQKIQAMPGNFDEVEKIDCSNFEELVKGCKFTVLCDVDNKLLGKKGAAEVFGPQKGAKAADVEQLESFLSKFDKLSKKVLGKSMNSIQGGGAAGGLGAAFAVYLKADLQHGASYFCELTKFDQELKEADLLITAEGSIDQQSLDGKAPITVAEKAKKLHIPCIGLAGRIPLEIPQKLQEYFSLLLPIANQPESLEESMKHSKANLIRTAGQIGKFIYRKSNN</sequence>
<dbReference type="NCBIfam" id="TIGR00045">
    <property type="entry name" value="glycerate kinase"/>
    <property type="match status" value="1"/>
</dbReference>
<dbReference type="Pfam" id="PF02595">
    <property type="entry name" value="Gly_kinase"/>
    <property type="match status" value="1"/>
</dbReference>
<protein>
    <submittedName>
        <fullName evidence="5">Glycerate kinase</fullName>
    </submittedName>
</protein>
<dbReference type="AlphaFoldDB" id="A0A8H9KV81"/>
<evidence type="ECO:0000256" key="2">
    <source>
        <dbReference type="ARBA" id="ARBA00022679"/>
    </source>
</evidence>